<dbReference type="InterPro" id="IPR018047">
    <property type="entry name" value="Ammonium_transpt_CS"/>
</dbReference>
<feature type="transmembrane region" description="Helical" evidence="9">
    <location>
        <begin position="394"/>
        <end position="417"/>
    </location>
</feature>
<dbReference type="InterPro" id="IPR007314">
    <property type="entry name" value="Cofac_haem-bd_dom"/>
</dbReference>
<dbReference type="InterPro" id="IPR029020">
    <property type="entry name" value="Ammonium/urea_transptr"/>
</dbReference>
<dbReference type="Pfam" id="PF00909">
    <property type="entry name" value="Ammonium_transp"/>
    <property type="match status" value="1"/>
</dbReference>
<feature type="domain" description="Haem-binding uptake Tiki superfamily ChaN" evidence="11">
    <location>
        <begin position="70"/>
        <end position="334"/>
    </location>
</feature>
<dbReference type="EMBL" id="JAGTXO010000009">
    <property type="protein sequence ID" value="KAG8465780.1"/>
    <property type="molecule type" value="Genomic_DNA"/>
</dbReference>
<comment type="similarity">
    <text evidence="3">Belongs to the ammonium transporter (TC 2.A.49) family. Rh subfamily.</text>
</comment>
<dbReference type="Gene3D" id="1.10.3430.10">
    <property type="entry name" value="Ammonium transporter AmtB like domains"/>
    <property type="match status" value="1"/>
</dbReference>
<evidence type="ECO:0000256" key="3">
    <source>
        <dbReference type="ARBA" id="ARBA00011036"/>
    </source>
</evidence>
<comment type="similarity">
    <text evidence="2">Belongs to the ammonia transporter channel (TC 1.A.11.2) family.</text>
</comment>
<dbReference type="GO" id="GO:0008519">
    <property type="term" value="F:ammonium channel activity"/>
    <property type="evidence" value="ECO:0007669"/>
    <property type="project" value="InterPro"/>
</dbReference>
<evidence type="ECO:0000313" key="12">
    <source>
        <dbReference type="EMBL" id="KAG8465780.1"/>
    </source>
</evidence>
<evidence type="ECO:0000259" key="11">
    <source>
        <dbReference type="Pfam" id="PF04187"/>
    </source>
</evidence>
<accession>A0A8J5XQ19</accession>
<dbReference type="Proteomes" id="UP000751190">
    <property type="component" value="Unassembled WGS sequence"/>
</dbReference>
<feature type="transmembrane region" description="Helical" evidence="9">
    <location>
        <begin position="511"/>
        <end position="531"/>
    </location>
</feature>
<keyword evidence="7 9" id="KW-0472">Membrane</keyword>
<dbReference type="FunFam" id="1.10.3430.10:FF:000008">
    <property type="entry name" value="Ammonium transporter"/>
    <property type="match status" value="1"/>
</dbReference>
<dbReference type="PANTHER" id="PTHR11730:SF6">
    <property type="entry name" value="AMMONIUM TRANSPORTER"/>
    <property type="match status" value="1"/>
</dbReference>
<dbReference type="SUPFAM" id="SSF111352">
    <property type="entry name" value="Ammonium transporter"/>
    <property type="match status" value="1"/>
</dbReference>
<dbReference type="CDD" id="cd14727">
    <property type="entry name" value="ChanN-like"/>
    <property type="match status" value="1"/>
</dbReference>
<dbReference type="OrthoDB" id="534912at2759"/>
<keyword evidence="6 9" id="KW-1133">Transmembrane helix</keyword>
<dbReference type="InterPro" id="IPR001905">
    <property type="entry name" value="Ammonium_transpt"/>
</dbReference>
<dbReference type="InterPro" id="IPR024041">
    <property type="entry name" value="NH4_transpt_AmtB-like_dom"/>
</dbReference>
<dbReference type="InterPro" id="IPR002229">
    <property type="entry name" value="RhesusRHD"/>
</dbReference>
<keyword evidence="5 9" id="KW-0812">Transmembrane</keyword>
<evidence type="ECO:0000259" key="10">
    <source>
        <dbReference type="Pfam" id="PF00909"/>
    </source>
</evidence>
<feature type="transmembrane region" description="Helical" evidence="9">
    <location>
        <begin position="628"/>
        <end position="649"/>
    </location>
</feature>
<dbReference type="NCBIfam" id="TIGR00836">
    <property type="entry name" value="amt"/>
    <property type="match status" value="1"/>
</dbReference>
<feature type="transmembrane region" description="Helical" evidence="9">
    <location>
        <begin position="481"/>
        <end position="499"/>
    </location>
</feature>
<comment type="subcellular location">
    <subcellularLocation>
        <location evidence="1">Membrane</location>
        <topology evidence="1">Multi-pass membrane protein</topology>
    </subcellularLocation>
</comment>
<dbReference type="PROSITE" id="PS01219">
    <property type="entry name" value="AMMONIUM_TRANSP"/>
    <property type="match status" value="1"/>
</dbReference>
<dbReference type="PRINTS" id="PR00342">
    <property type="entry name" value="RHESUSRHD"/>
</dbReference>
<evidence type="ECO:0008006" key="14">
    <source>
        <dbReference type="Google" id="ProtNLM"/>
    </source>
</evidence>
<name>A0A8J5XQ19_DIALT</name>
<feature type="transmembrane region" description="Helical" evidence="9">
    <location>
        <begin position="586"/>
        <end position="608"/>
    </location>
</feature>
<keyword evidence="4" id="KW-0813">Transport</keyword>
<evidence type="ECO:0000256" key="9">
    <source>
        <dbReference type="SAM" id="Phobius"/>
    </source>
</evidence>
<feature type="transmembrane region" description="Helical" evidence="9">
    <location>
        <begin position="714"/>
        <end position="733"/>
    </location>
</feature>
<dbReference type="PANTHER" id="PTHR11730">
    <property type="entry name" value="AMMONIUM TRANSPORTER"/>
    <property type="match status" value="1"/>
</dbReference>
<feature type="transmembrane region" description="Helical" evidence="9">
    <location>
        <begin position="551"/>
        <end position="574"/>
    </location>
</feature>
<evidence type="ECO:0000256" key="1">
    <source>
        <dbReference type="ARBA" id="ARBA00004141"/>
    </source>
</evidence>
<feature type="transmembrane region" description="Helical" evidence="9">
    <location>
        <begin position="682"/>
        <end position="702"/>
    </location>
</feature>
<proteinExistence type="inferred from homology"/>
<comment type="caution">
    <text evidence="12">The sequence shown here is derived from an EMBL/GenBank/DDBJ whole genome shotgun (WGS) entry which is preliminary data.</text>
</comment>
<dbReference type="GO" id="GO:0005886">
    <property type="term" value="C:plasma membrane"/>
    <property type="evidence" value="ECO:0007669"/>
    <property type="project" value="InterPro"/>
</dbReference>
<protein>
    <recommendedName>
        <fullName evidence="14">Ammonium transporter</fullName>
    </recommendedName>
</protein>
<feature type="transmembrane region" description="Helical" evidence="9">
    <location>
        <begin position="753"/>
        <end position="777"/>
    </location>
</feature>
<evidence type="ECO:0000256" key="6">
    <source>
        <dbReference type="ARBA" id="ARBA00022989"/>
    </source>
</evidence>
<organism evidence="12 13">
    <name type="scientific">Diacronema lutheri</name>
    <name type="common">Unicellular marine alga</name>
    <name type="synonym">Monochrysis lutheri</name>
    <dbReference type="NCBI Taxonomy" id="2081491"/>
    <lineage>
        <taxon>Eukaryota</taxon>
        <taxon>Haptista</taxon>
        <taxon>Haptophyta</taxon>
        <taxon>Pavlovophyceae</taxon>
        <taxon>Pavlovales</taxon>
        <taxon>Pavlovaceae</taxon>
        <taxon>Diacronema</taxon>
    </lineage>
</organism>
<evidence type="ECO:0000313" key="13">
    <source>
        <dbReference type="Proteomes" id="UP000751190"/>
    </source>
</evidence>
<evidence type="ECO:0000256" key="2">
    <source>
        <dbReference type="ARBA" id="ARBA00005887"/>
    </source>
</evidence>
<evidence type="ECO:0000256" key="8">
    <source>
        <dbReference type="ARBA" id="ARBA00023177"/>
    </source>
</evidence>
<evidence type="ECO:0000256" key="4">
    <source>
        <dbReference type="ARBA" id="ARBA00022448"/>
    </source>
</evidence>
<keyword evidence="8" id="KW-0924">Ammonia transport</keyword>
<keyword evidence="13" id="KW-1185">Reference proteome</keyword>
<dbReference type="Pfam" id="PF04187">
    <property type="entry name" value="Cofac_haem_bdg"/>
    <property type="match status" value="1"/>
</dbReference>
<evidence type="ECO:0000256" key="7">
    <source>
        <dbReference type="ARBA" id="ARBA00023136"/>
    </source>
</evidence>
<sequence length="812" mass="85503">MRAATTALRLARRAACGLAPIAGFYASQSAPSAADAPPVKLSAAIGSDIAAPHFRVFRGDGRAASLDDVVASFDAADIVLIGEAHDDPVAHQLELYLLIRAHQRCSATPDARPDARTLTLAGNGTGAAPRRRRLILSLEQFERDAQTVLDEYVGGTIREHDLLLDARPWANYGDDYRPLVEYAKRSGLRVLAANVPRRYVSLAGKHGLGELPALVAPAGRHLLPPLPLSAVSADYRAHFAWAHGSAAGSALTAAELAAHEGASAGAGAGAEGCPYIGLTAKQDSLLDPIMLWDAGMADAISRAAHVGPGEELNDALVLHVCGSFHSEYGLGICEFLGAMGVGRERVCVVTIYPREQIDAFEPPGEQVHKGLREDTITMADAGVAYLTAKGDTFFLIWAGCLVFFMQTGFAMLEAGSVRAKNTKNILIKNLLDACVGAIVWYLIGFGFAYGGDNGFIGNAPANFAIHGQDWLSTYTSEGYDWATWFFQFTFAAAAATIVSGGVAERCTLASYLAYSTVLTGFIYPVVVHMVWDSAGFLSAFNGDGLLGGVVDFAGSGVVHMTGGTAALCAAFFLGPRIGRFDADGKMLPMPGHSAVLQVLGAFILWLGWYGFNGGSTLSVFTSAYSRDLARVCVTTTLSAGASALTVVAMAKVTTHVWDVAAVVNGVLAGLVGITAGCVVVDPWAAIVIGVVAGFAYLGGVQLERLLKIDDPLDAFPVHGAAGAWGVFAVGMFCRPEYSYNQAGAYGFIYGGDLIGIQIIFLIVHTLWVGITCSLLFFGLKTAGILRVPAEIEEMGMDVSKHGGEAYGDLMKK</sequence>
<dbReference type="AlphaFoldDB" id="A0A8J5XQ19"/>
<feature type="domain" description="Ammonium transporter AmtB-like" evidence="10">
    <location>
        <begin position="394"/>
        <end position="806"/>
    </location>
</feature>
<dbReference type="GO" id="GO:0097272">
    <property type="term" value="P:ammonium homeostasis"/>
    <property type="evidence" value="ECO:0007669"/>
    <property type="project" value="TreeGrafter"/>
</dbReference>
<feature type="transmembrane region" description="Helical" evidence="9">
    <location>
        <begin position="429"/>
        <end position="449"/>
    </location>
</feature>
<gene>
    <name evidence="12" type="ORF">KFE25_005350</name>
</gene>
<evidence type="ECO:0000256" key="5">
    <source>
        <dbReference type="ARBA" id="ARBA00022692"/>
    </source>
</evidence>
<dbReference type="SUPFAM" id="SSF159501">
    <property type="entry name" value="EreA/ChaN-like"/>
    <property type="match status" value="1"/>
</dbReference>
<feature type="transmembrane region" description="Helical" evidence="9">
    <location>
        <begin position="656"/>
        <end position="676"/>
    </location>
</feature>
<dbReference type="Gene3D" id="3.40.50.11550">
    <property type="match status" value="1"/>
</dbReference>
<reference evidence="12" key="1">
    <citation type="submission" date="2021-05" db="EMBL/GenBank/DDBJ databases">
        <title>The genome of the haptophyte Pavlova lutheri (Diacronema luteri, Pavlovales) - a model for lipid biosynthesis in eukaryotic algae.</title>
        <authorList>
            <person name="Hulatt C.J."/>
            <person name="Posewitz M.C."/>
        </authorList>
    </citation>
    <scope>NUCLEOTIDE SEQUENCE</scope>
    <source>
        <strain evidence="12">NIVA-4/92</strain>
    </source>
</reference>